<organism evidence="2 3">
    <name type="scientific">Rhodovastum atsumiense</name>
    <dbReference type="NCBI Taxonomy" id="504468"/>
    <lineage>
        <taxon>Bacteria</taxon>
        <taxon>Pseudomonadati</taxon>
        <taxon>Pseudomonadota</taxon>
        <taxon>Alphaproteobacteria</taxon>
        <taxon>Acetobacterales</taxon>
        <taxon>Acetobacteraceae</taxon>
        <taxon>Rhodovastum</taxon>
    </lineage>
</organism>
<evidence type="ECO:0000313" key="3">
    <source>
        <dbReference type="Proteomes" id="UP000325255"/>
    </source>
</evidence>
<proteinExistence type="predicted"/>
<protein>
    <recommendedName>
        <fullName evidence="1">Winged helix-turn helix domain-containing protein</fullName>
    </recommendedName>
</protein>
<evidence type="ECO:0000259" key="1">
    <source>
        <dbReference type="Pfam" id="PF13592"/>
    </source>
</evidence>
<dbReference type="EMBL" id="VWPK01000116">
    <property type="protein sequence ID" value="KAA5608005.1"/>
    <property type="molecule type" value="Genomic_DNA"/>
</dbReference>
<name>A0A5M6IJZ2_9PROT</name>
<reference evidence="2 3" key="1">
    <citation type="submission" date="2019-09" db="EMBL/GenBank/DDBJ databases">
        <title>Genome sequence of Rhodovastum atsumiense, a diverse member of the Acetobacteraceae family of non-sulfur purple photosynthetic bacteria.</title>
        <authorList>
            <person name="Meyer T."/>
            <person name="Kyndt J."/>
        </authorList>
    </citation>
    <scope>NUCLEOTIDE SEQUENCE [LARGE SCALE GENOMIC DNA]</scope>
    <source>
        <strain evidence="2 3">DSM 21279</strain>
    </source>
</reference>
<evidence type="ECO:0000313" key="2">
    <source>
        <dbReference type="EMBL" id="KAA5608005.1"/>
    </source>
</evidence>
<dbReference type="AlphaFoldDB" id="A0A5M6IJZ2"/>
<accession>A0A5M6IJZ2</accession>
<sequence length="109" mass="11943">MAKLLVRIGFVWKRPKCVPAKADADAQQAFLAQTLALLMATAEVDPARLDNPNMLLALASSGHLIWRSGRSAHRSHYLDDSGRSHQRATHFLPSFSPCAFSWASIRGAS</sequence>
<dbReference type="Pfam" id="PF13592">
    <property type="entry name" value="HTH_33"/>
    <property type="match status" value="1"/>
</dbReference>
<keyword evidence="3" id="KW-1185">Reference proteome</keyword>
<gene>
    <name evidence="2" type="ORF">F1189_31170</name>
</gene>
<dbReference type="InterPro" id="IPR025959">
    <property type="entry name" value="Winged_HTH_dom"/>
</dbReference>
<comment type="caution">
    <text evidence="2">The sequence shown here is derived from an EMBL/GenBank/DDBJ whole genome shotgun (WGS) entry which is preliminary data.</text>
</comment>
<feature type="domain" description="Winged helix-turn helix" evidence="1">
    <location>
        <begin position="2"/>
        <end position="33"/>
    </location>
</feature>
<dbReference type="Proteomes" id="UP000325255">
    <property type="component" value="Unassembled WGS sequence"/>
</dbReference>